<dbReference type="PANTHER" id="PTHR46268:SF6">
    <property type="entry name" value="UNIVERSAL STRESS PROTEIN UP12"/>
    <property type="match status" value="1"/>
</dbReference>
<evidence type="ECO:0000313" key="3">
    <source>
        <dbReference type="EMBL" id="KAA9155285.1"/>
    </source>
</evidence>
<dbReference type="PANTHER" id="PTHR46268">
    <property type="entry name" value="STRESS RESPONSE PROTEIN NHAX"/>
    <property type="match status" value="1"/>
</dbReference>
<dbReference type="Gene3D" id="3.40.50.620">
    <property type="entry name" value="HUPs"/>
    <property type="match status" value="3"/>
</dbReference>
<dbReference type="EMBL" id="VMNW02000058">
    <property type="protein sequence ID" value="KAA9155285.1"/>
    <property type="molecule type" value="Genomic_DNA"/>
</dbReference>
<dbReference type="InterPro" id="IPR006016">
    <property type="entry name" value="UspA"/>
</dbReference>
<comment type="similarity">
    <text evidence="1">Belongs to the universal stress protein A family.</text>
</comment>
<dbReference type="PRINTS" id="PR01438">
    <property type="entry name" value="UNVRSLSTRESS"/>
</dbReference>
<dbReference type="Proteomes" id="UP000319769">
    <property type="component" value="Unassembled WGS sequence"/>
</dbReference>
<dbReference type="Pfam" id="PF00582">
    <property type="entry name" value="Usp"/>
    <property type="match status" value="1"/>
</dbReference>
<dbReference type="InterPro" id="IPR006015">
    <property type="entry name" value="Universal_stress_UspA"/>
</dbReference>
<accession>A0A5N0UTM0</accession>
<evidence type="ECO:0000259" key="2">
    <source>
        <dbReference type="Pfam" id="PF00582"/>
    </source>
</evidence>
<feature type="domain" description="UspA" evidence="2">
    <location>
        <begin position="7"/>
        <end position="144"/>
    </location>
</feature>
<dbReference type="AlphaFoldDB" id="A0A5N0UTM0"/>
<name>A0A5N0UTM0_9PSEU</name>
<organism evidence="3 4">
    <name type="scientific">Amycolatopsis acidicola</name>
    <dbReference type="NCBI Taxonomy" id="2596893"/>
    <lineage>
        <taxon>Bacteria</taxon>
        <taxon>Bacillati</taxon>
        <taxon>Actinomycetota</taxon>
        <taxon>Actinomycetes</taxon>
        <taxon>Pseudonocardiales</taxon>
        <taxon>Pseudonocardiaceae</taxon>
        <taxon>Amycolatopsis</taxon>
    </lineage>
</organism>
<comment type="caution">
    <text evidence="3">The sequence shown here is derived from an EMBL/GenBank/DDBJ whole genome shotgun (WGS) entry which is preliminary data.</text>
</comment>
<dbReference type="OrthoDB" id="3628327at2"/>
<protein>
    <submittedName>
        <fullName evidence="3">Universal stress protein</fullName>
    </submittedName>
</protein>
<evidence type="ECO:0000256" key="1">
    <source>
        <dbReference type="ARBA" id="ARBA00008791"/>
    </source>
</evidence>
<dbReference type="InterPro" id="IPR014729">
    <property type="entry name" value="Rossmann-like_a/b/a_fold"/>
</dbReference>
<dbReference type="RefSeq" id="WP_144757926.1">
    <property type="nucleotide sequence ID" value="NZ_VMNW02000058.1"/>
</dbReference>
<gene>
    <name evidence="3" type="ORF">FPZ12_030165</name>
</gene>
<dbReference type="SUPFAM" id="SSF52402">
    <property type="entry name" value="Adenine nucleotide alpha hydrolases-like"/>
    <property type="match status" value="2"/>
</dbReference>
<keyword evidence="4" id="KW-1185">Reference proteome</keyword>
<proteinExistence type="inferred from homology"/>
<sequence length="256" mass="26538">MTEPVRGIVAGIDGSRSAVEAACWAAREARYRGAELTLLHTTFVPDPAPYVPVKLPRSYPDALREQGAEWLADAEQAVRELDPGLVVHVVQREGVVLNGLIAATTTAQLVVVGSRGLGGVGGFVLGSVARALIARGQGPVAIVRGEAPDGAPVAVGVSGEAESDPAIGFAFEAASQRRVPLLAVRASGEQLPPRLDQWTTKYPDVEVRPIAVKGKHAKEIAKAAKDAQLVVVGVRGGASTAQALARTSSCPVAVIR</sequence>
<reference evidence="3" key="1">
    <citation type="submission" date="2019-09" db="EMBL/GenBank/DDBJ databases">
        <authorList>
            <person name="Teo W.F.A."/>
            <person name="Duangmal K."/>
        </authorList>
    </citation>
    <scope>NUCLEOTIDE SEQUENCE [LARGE SCALE GENOMIC DNA]</scope>
    <source>
        <strain evidence="3">K81G1</strain>
    </source>
</reference>
<evidence type="ECO:0000313" key="4">
    <source>
        <dbReference type="Proteomes" id="UP000319769"/>
    </source>
</evidence>